<dbReference type="InterPro" id="IPR001623">
    <property type="entry name" value="DnaJ_domain"/>
</dbReference>
<gene>
    <name evidence="2" type="ORF">CISIN_1g048108mg</name>
</gene>
<evidence type="ECO:0000313" key="3">
    <source>
        <dbReference type="Proteomes" id="UP000027120"/>
    </source>
</evidence>
<feature type="domain" description="J" evidence="1">
    <location>
        <begin position="67"/>
        <end position="132"/>
    </location>
</feature>
<dbReference type="InterPro" id="IPR018253">
    <property type="entry name" value="DnaJ_domain_CS"/>
</dbReference>
<evidence type="ECO:0000313" key="2">
    <source>
        <dbReference type="EMBL" id="KDO65527.1"/>
    </source>
</evidence>
<dbReference type="CDD" id="cd06257">
    <property type="entry name" value="DnaJ"/>
    <property type="match status" value="1"/>
</dbReference>
<dbReference type="STRING" id="2711.A0A067FPY1"/>
<organism evidence="2 3">
    <name type="scientific">Citrus sinensis</name>
    <name type="common">Sweet orange</name>
    <name type="synonym">Citrus aurantium var. sinensis</name>
    <dbReference type="NCBI Taxonomy" id="2711"/>
    <lineage>
        <taxon>Eukaryota</taxon>
        <taxon>Viridiplantae</taxon>
        <taxon>Streptophyta</taxon>
        <taxon>Embryophyta</taxon>
        <taxon>Tracheophyta</taxon>
        <taxon>Spermatophyta</taxon>
        <taxon>Magnoliopsida</taxon>
        <taxon>eudicotyledons</taxon>
        <taxon>Gunneridae</taxon>
        <taxon>Pentapetalae</taxon>
        <taxon>rosids</taxon>
        <taxon>malvids</taxon>
        <taxon>Sapindales</taxon>
        <taxon>Rutaceae</taxon>
        <taxon>Aurantioideae</taxon>
        <taxon>Citrus</taxon>
    </lineage>
</organism>
<sequence>NWRMLKNLVKLAAEKARDAAEEYFKLQNIDMAIKTLKAAKEFNPDLPNIDDYFTACRVHQLSETKSTLYKILAITDPQVDISVIKKQFKKMALMLHPDKNSSVAADGAFKLIRSANNVLTDPGKRKAFDNRIRLNKVKLMSCSCCRPQGAGDNNSPRASTYKANNTSCPRKYRAKAIFCQCQGRRKIVILRNC</sequence>
<reference evidence="2 3" key="1">
    <citation type="submission" date="2014-04" db="EMBL/GenBank/DDBJ databases">
        <authorList>
            <consortium name="International Citrus Genome Consortium"/>
            <person name="Gmitter F."/>
            <person name="Chen C."/>
            <person name="Farmerie W."/>
            <person name="Harkins T."/>
            <person name="Desany B."/>
            <person name="Mohiuddin M."/>
            <person name="Kodira C."/>
            <person name="Borodovsky M."/>
            <person name="Lomsadze A."/>
            <person name="Burns P."/>
            <person name="Jenkins J."/>
            <person name="Prochnik S."/>
            <person name="Shu S."/>
            <person name="Chapman J."/>
            <person name="Pitluck S."/>
            <person name="Schmutz J."/>
            <person name="Rokhsar D."/>
        </authorList>
    </citation>
    <scope>NUCLEOTIDE SEQUENCE</scope>
</reference>
<dbReference type="PANTHER" id="PTHR44137:SF57">
    <property type="entry name" value="CHAPERONE DNAJ-DOMAIN PROTEIN"/>
    <property type="match status" value="1"/>
</dbReference>
<accession>A0A067FPY1</accession>
<dbReference type="SUPFAM" id="SSF46565">
    <property type="entry name" value="Chaperone J-domain"/>
    <property type="match status" value="1"/>
</dbReference>
<protein>
    <recommendedName>
        <fullName evidence="1">J domain-containing protein</fullName>
    </recommendedName>
</protein>
<dbReference type="PANTHER" id="PTHR44137">
    <property type="entry name" value="BNAC03G44070D PROTEIN"/>
    <property type="match status" value="1"/>
</dbReference>
<dbReference type="Proteomes" id="UP000027120">
    <property type="component" value="Unassembled WGS sequence"/>
</dbReference>
<dbReference type="Gene3D" id="1.10.287.110">
    <property type="entry name" value="DnaJ domain"/>
    <property type="match status" value="1"/>
</dbReference>
<evidence type="ECO:0000259" key="1">
    <source>
        <dbReference type="PROSITE" id="PS50076"/>
    </source>
</evidence>
<dbReference type="AlphaFoldDB" id="A0A067FPY1"/>
<dbReference type="PROSITE" id="PS50076">
    <property type="entry name" value="DNAJ_2"/>
    <property type="match status" value="1"/>
</dbReference>
<dbReference type="EMBL" id="KK784903">
    <property type="protein sequence ID" value="KDO65527.1"/>
    <property type="molecule type" value="Genomic_DNA"/>
</dbReference>
<keyword evidence="3" id="KW-1185">Reference proteome</keyword>
<proteinExistence type="predicted"/>
<dbReference type="Pfam" id="PF00226">
    <property type="entry name" value="DnaJ"/>
    <property type="match status" value="1"/>
</dbReference>
<name>A0A067FPY1_CITSI</name>
<dbReference type="InterPro" id="IPR036869">
    <property type="entry name" value="J_dom_sf"/>
</dbReference>
<feature type="non-terminal residue" evidence="2">
    <location>
        <position position="1"/>
    </location>
</feature>
<dbReference type="SMR" id="A0A067FPY1"/>
<dbReference type="SMART" id="SM00271">
    <property type="entry name" value="DnaJ"/>
    <property type="match status" value="1"/>
</dbReference>
<dbReference type="PROSITE" id="PS00636">
    <property type="entry name" value="DNAJ_1"/>
    <property type="match status" value="1"/>
</dbReference>